<proteinExistence type="inferred from homology"/>
<dbReference type="CDD" id="cd07153">
    <property type="entry name" value="Fur_like"/>
    <property type="match status" value="1"/>
</dbReference>
<dbReference type="Proteomes" id="UP000503540">
    <property type="component" value="Chromosome"/>
</dbReference>
<feature type="region of interest" description="Disordered" evidence="13">
    <location>
        <begin position="1"/>
        <end position="56"/>
    </location>
</feature>
<reference evidence="14 15" key="1">
    <citation type="journal article" date="2019" name="ACS Chem. Biol.">
        <title>Identification and Mobilization of a Cryptic Antibiotic Biosynthesis Gene Locus from a Human-Pathogenic Nocardia Isolate.</title>
        <authorList>
            <person name="Herisse M."/>
            <person name="Ishida K."/>
            <person name="Porter J.L."/>
            <person name="Howden B."/>
            <person name="Hertweck C."/>
            <person name="Stinear T.P."/>
            <person name="Pidot S.J."/>
        </authorList>
    </citation>
    <scope>NUCLEOTIDE SEQUENCE [LARGE SCALE GENOMIC DNA]</scope>
    <source>
        <strain evidence="14 15">AUSMDU00012717</strain>
    </source>
</reference>
<evidence type="ECO:0000256" key="7">
    <source>
        <dbReference type="ARBA" id="ARBA00022833"/>
    </source>
</evidence>
<name>A0A6G9YJZ6_9NOCA</name>
<dbReference type="GO" id="GO:0045892">
    <property type="term" value="P:negative regulation of DNA-templated transcription"/>
    <property type="evidence" value="ECO:0007669"/>
    <property type="project" value="TreeGrafter"/>
</dbReference>
<evidence type="ECO:0000256" key="9">
    <source>
        <dbReference type="ARBA" id="ARBA00023125"/>
    </source>
</evidence>
<dbReference type="InterPro" id="IPR036390">
    <property type="entry name" value="WH_DNA-bd_sf"/>
</dbReference>
<evidence type="ECO:0000256" key="4">
    <source>
        <dbReference type="ARBA" id="ARBA00022490"/>
    </source>
</evidence>
<comment type="cofactor">
    <cofactor evidence="11">
        <name>Zn(2+)</name>
        <dbReference type="ChEBI" id="CHEBI:29105"/>
    </cofactor>
    <text evidence="11">Binds 1 zinc ion per subunit.</text>
</comment>
<evidence type="ECO:0000256" key="13">
    <source>
        <dbReference type="SAM" id="MobiDB-lite"/>
    </source>
</evidence>
<dbReference type="PANTHER" id="PTHR33202:SF2">
    <property type="entry name" value="FERRIC UPTAKE REGULATION PROTEIN"/>
    <property type="match status" value="1"/>
</dbReference>
<keyword evidence="15" id="KW-1185">Reference proteome</keyword>
<dbReference type="Gene3D" id="1.10.10.10">
    <property type="entry name" value="Winged helix-like DNA-binding domain superfamily/Winged helix DNA-binding domain"/>
    <property type="match status" value="1"/>
</dbReference>
<evidence type="ECO:0000256" key="10">
    <source>
        <dbReference type="ARBA" id="ARBA00023163"/>
    </source>
</evidence>
<organism evidence="14 15">
    <name type="scientific">Nocardia arthritidis</name>
    <dbReference type="NCBI Taxonomy" id="228602"/>
    <lineage>
        <taxon>Bacteria</taxon>
        <taxon>Bacillati</taxon>
        <taxon>Actinomycetota</taxon>
        <taxon>Actinomycetes</taxon>
        <taxon>Mycobacteriales</taxon>
        <taxon>Nocardiaceae</taxon>
        <taxon>Nocardia</taxon>
    </lineage>
</organism>
<sequence length="178" mass="20615">MRFRRLRPVSPLPPSPRPATSPHSSSTDSDDTELEPMPSQDTRSPEPRHRRSTPRQRALLDLLRRTDRFRSAQQLHAELRATVRVGLTSVYRILHQFAEQQVVETQRAEDGELLYRLNDTTGHHHNLLCRICGRAEQFTLDALEDHTEHVAHRYRYTDLSHQLDLYGTCPDCAAVHHD</sequence>
<keyword evidence="7 11" id="KW-0862">Zinc</keyword>
<feature type="binding site" evidence="11">
    <location>
        <position position="169"/>
    </location>
    <ligand>
        <name>Zn(2+)</name>
        <dbReference type="ChEBI" id="CHEBI:29105"/>
    </ligand>
</feature>
<dbReference type="InterPro" id="IPR002481">
    <property type="entry name" value="FUR"/>
</dbReference>
<keyword evidence="10" id="KW-0804">Transcription</keyword>
<dbReference type="SUPFAM" id="SSF46785">
    <property type="entry name" value="Winged helix' DNA-binding domain"/>
    <property type="match status" value="1"/>
</dbReference>
<dbReference type="GO" id="GO:0005829">
    <property type="term" value="C:cytosol"/>
    <property type="evidence" value="ECO:0007669"/>
    <property type="project" value="TreeGrafter"/>
</dbReference>
<dbReference type="EMBL" id="CP046172">
    <property type="protein sequence ID" value="QIS13625.1"/>
    <property type="molecule type" value="Genomic_DNA"/>
</dbReference>
<feature type="compositionally biased region" description="Pro residues" evidence="13">
    <location>
        <begin position="10"/>
        <end position="19"/>
    </location>
</feature>
<dbReference type="GO" id="GO:0000976">
    <property type="term" value="F:transcription cis-regulatory region binding"/>
    <property type="evidence" value="ECO:0007669"/>
    <property type="project" value="TreeGrafter"/>
</dbReference>
<evidence type="ECO:0000256" key="8">
    <source>
        <dbReference type="ARBA" id="ARBA00023015"/>
    </source>
</evidence>
<dbReference type="AlphaFoldDB" id="A0A6G9YJZ6"/>
<keyword evidence="8" id="KW-0805">Transcription regulation</keyword>
<evidence type="ECO:0000256" key="2">
    <source>
        <dbReference type="ARBA" id="ARBA00007957"/>
    </source>
</evidence>
<feature type="binding site" evidence="12">
    <location>
        <position position="161"/>
    </location>
    <ligand>
        <name>Fe cation</name>
        <dbReference type="ChEBI" id="CHEBI:24875"/>
    </ligand>
</feature>
<comment type="similarity">
    <text evidence="2">Belongs to the Fur family.</text>
</comment>
<feature type="binding site" evidence="12">
    <location>
        <position position="144"/>
    </location>
    <ligand>
        <name>Fe cation</name>
        <dbReference type="ChEBI" id="CHEBI:24875"/>
    </ligand>
</feature>
<accession>A0A6G9YJZ6</accession>
<dbReference type="PANTHER" id="PTHR33202">
    <property type="entry name" value="ZINC UPTAKE REGULATION PROTEIN"/>
    <property type="match status" value="1"/>
</dbReference>
<dbReference type="KEGG" id="nah:F5544_28880"/>
<evidence type="ECO:0000256" key="12">
    <source>
        <dbReference type="PIRSR" id="PIRSR602481-2"/>
    </source>
</evidence>
<protein>
    <submittedName>
        <fullName evidence="14">Transcriptional repressor</fullName>
    </submittedName>
</protein>
<dbReference type="Gene3D" id="3.30.1490.190">
    <property type="match status" value="1"/>
</dbReference>
<dbReference type="GO" id="GO:0008270">
    <property type="term" value="F:zinc ion binding"/>
    <property type="evidence" value="ECO:0007669"/>
    <property type="project" value="TreeGrafter"/>
</dbReference>
<feature type="binding site" evidence="11">
    <location>
        <position position="172"/>
    </location>
    <ligand>
        <name>Zn(2+)</name>
        <dbReference type="ChEBI" id="CHEBI:29105"/>
    </ligand>
</feature>
<keyword evidence="9" id="KW-0238">DNA-binding</keyword>
<evidence type="ECO:0000313" key="14">
    <source>
        <dbReference type="EMBL" id="QIS13625.1"/>
    </source>
</evidence>
<comment type="subunit">
    <text evidence="3">Homodimer.</text>
</comment>
<comment type="subcellular location">
    <subcellularLocation>
        <location evidence="1">Cytoplasm</location>
    </subcellularLocation>
</comment>
<keyword evidence="4" id="KW-0963">Cytoplasm</keyword>
<keyword evidence="5" id="KW-0678">Repressor</keyword>
<keyword evidence="6 11" id="KW-0479">Metal-binding</keyword>
<feature type="binding site" evidence="11">
    <location>
        <position position="132"/>
    </location>
    <ligand>
        <name>Zn(2+)</name>
        <dbReference type="ChEBI" id="CHEBI:29105"/>
    </ligand>
</feature>
<evidence type="ECO:0000313" key="15">
    <source>
        <dbReference type="Proteomes" id="UP000503540"/>
    </source>
</evidence>
<dbReference type="GO" id="GO:1900376">
    <property type="term" value="P:regulation of secondary metabolite biosynthetic process"/>
    <property type="evidence" value="ECO:0007669"/>
    <property type="project" value="TreeGrafter"/>
</dbReference>
<evidence type="ECO:0000256" key="3">
    <source>
        <dbReference type="ARBA" id="ARBA00011738"/>
    </source>
</evidence>
<dbReference type="GO" id="GO:0003700">
    <property type="term" value="F:DNA-binding transcription factor activity"/>
    <property type="evidence" value="ECO:0007669"/>
    <property type="project" value="InterPro"/>
</dbReference>
<dbReference type="InterPro" id="IPR043135">
    <property type="entry name" value="Fur_C"/>
</dbReference>
<evidence type="ECO:0000256" key="1">
    <source>
        <dbReference type="ARBA" id="ARBA00004496"/>
    </source>
</evidence>
<evidence type="ECO:0000256" key="5">
    <source>
        <dbReference type="ARBA" id="ARBA00022491"/>
    </source>
</evidence>
<comment type="cofactor">
    <cofactor evidence="12">
        <name>Mn(2+)</name>
        <dbReference type="ChEBI" id="CHEBI:29035"/>
    </cofactor>
    <cofactor evidence="12">
        <name>Fe(2+)</name>
        <dbReference type="ChEBI" id="CHEBI:29033"/>
    </cofactor>
    <text evidence="12">Binds 1 Mn(2+) or Fe(2+) ion per subunit.</text>
</comment>
<evidence type="ECO:0000256" key="6">
    <source>
        <dbReference type="ARBA" id="ARBA00022723"/>
    </source>
</evidence>
<evidence type="ECO:0000256" key="11">
    <source>
        <dbReference type="PIRSR" id="PIRSR602481-1"/>
    </source>
</evidence>
<dbReference type="InterPro" id="IPR036388">
    <property type="entry name" value="WH-like_DNA-bd_sf"/>
</dbReference>
<dbReference type="Pfam" id="PF01475">
    <property type="entry name" value="FUR"/>
    <property type="match status" value="1"/>
</dbReference>
<gene>
    <name evidence="14" type="ORF">F5544_28880</name>
</gene>
<keyword evidence="12" id="KW-0408">Iron</keyword>
<feature type="binding site" evidence="11">
    <location>
        <position position="129"/>
    </location>
    <ligand>
        <name>Zn(2+)</name>
        <dbReference type="ChEBI" id="CHEBI:29105"/>
    </ligand>
</feature>